<keyword evidence="10" id="KW-1185">Reference proteome</keyword>
<dbReference type="SUPFAM" id="SSF49785">
    <property type="entry name" value="Galactose-binding domain-like"/>
    <property type="match status" value="1"/>
</dbReference>
<feature type="domain" description="DUF4982" evidence="7">
    <location>
        <begin position="633"/>
        <end position="685"/>
    </location>
</feature>
<evidence type="ECO:0000313" key="9">
    <source>
        <dbReference type="EMBL" id="ADE53634.1"/>
    </source>
</evidence>
<evidence type="ECO:0000256" key="3">
    <source>
        <dbReference type="ARBA" id="ARBA00023295"/>
    </source>
</evidence>
<evidence type="ECO:0000259" key="8">
    <source>
        <dbReference type="Pfam" id="PF18565"/>
    </source>
</evidence>
<dbReference type="EMBL" id="CP001998">
    <property type="protein sequence ID" value="ADE53634.1"/>
    <property type="molecule type" value="Genomic_DNA"/>
</dbReference>
<dbReference type="Gene3D" id="2.60.40.10">
    <property type="entry name" value="Immunoglobulins"/>
    <property type="match status" value="3"/>
</dbReference>
<evidence type="ECO:0000256" key="1">
    <source>
        <dbReference type="ARBA" id="ARBA00007401"/>
    </source>
</evidence>
<name>D5ENX5_CORAD</name>
<feature type="domain" description="Glycosyl hydrolases family 2 sugar binding" evidence="6">
    <location>
        <begin position="8"/>
        <end position="154"/>
    </location>
</feature>
<gene>
    <name evidence="9" type="ordered locus">Caka_0609</name>
</gene>
<evidence type="ECO:0000259" key="7">
    <source>
        <dbReference type="Pfam" id="PF16355"/>
    </source>
</evidence>
<dbReference type="STRING" id="583355.Caka_0609"/>
<organism evidence="9 10">
    <name type="scientific">Coraliomargarita akajimensis (strain DSM 45221 / IAM 15411 / JCM 23193 / KCTC 12865 / 04OKA010-24)</name>
    <dbReference type="NCBI Taxonomy" id="583355"/>
    <lineage>
        <taxon>Bacteria</taxon>
        <taxon>Pseudomonadati</taxon>
        <taxon>Verrucomicrobiota</taxon>
        <taxon>Opitutia</taxon>
        <taxon>Puniceicoccales</taxon>
        <taxon>Coraliomargaritaceae</taxon>
        <taxon>Coraliomargarita</taxon>
    </lineage>
</organism>
<accession>D5ENX5</accession>
<dbReference type="InterPro" id="IPR006102">
    <property type="entry name" value="Ig-like_GH2"/>
</dbReference>
<dbReference type="Pfam" id="PF18565">
    <property type="entry name" value="Glyco_hydro2_C5"/>
    <property type="match status" value="1"/>
</dbReference>
<dbReference type="InterPro" id="IPR006103">
    <property type="entry name" value="Glyco_hydro_2_cat"/>
</dbReference>
<dbReference type="Pfam" id="PF00703">
    <property type="entry name" value="Glyco_hydro_2"/>
    <property type="match status" value="1"/>
</dbReference>
<dbReference type="InterPro" id="IPR040605">
    <property type="entry name" value="Glyco_hydro2_dom5"/>
</dbReference>
<evidence type="ECO:0000313" key="10">
    <source>
        <dbReference type="Proteomes" id="UP000000925"/>
    </source>
</evidence>
<dbReference type="InterPro" id="IPR017853">
    <property type="entry name" value="GH"/>
</dbReference>
<dbReference type="CAZy" id="GH2">
    <property type="family name" value="Glycoside Hydrolase Family 2"/>
</dbReference>
<dbReference type="InterPro" id="IPR006101">
    <property type="entry name" value="Glyco_hydro_2"/>
</dbReference>
<dbReference type="PANTHER" id="PTHR42732">
    <property type="entry name" value="BETA-GALACTOSIDASE"/>
    <property type="match status" value="1"/>
</dbReference>
<dbReference type="InterPro" id="IPR008979">
    <property type="entry name" value="Galactose-bd-like_sf"/>
</dbReference>
<dbReference type="RefSeq" id="WP_013042358.1">
    <property type="nucleotide sequence ID" value="NC_014008.1"/>
</dbReference>
<keyword evidence="2 9" id="KW-0378">Hydrolase</keyword>
<dbReference type="OrthoDB" id="9762066at2"/>
<sequence>MSARKTVSLNGEWSFVNTGVIGGEAIDLDRSDARVQWRTVKVPHDWSVESPFSKDLDGATGWLPGGVAWYRKTIEALGTDVTYLHFDGVYNNAEVYVNGKKVGERPYGYAPFFVDISDQLRQGENLIAVRVDHSRYVDSRWYTGSGIYRNVELVGVAKTHIPIWGSFVTTPTVSAERASVQLQVEVCNPEGAELRTVILNTQGQQVAEVACAATAVTTQQLTIKKPDLWDVESPHLYTAVFTVLKDGKELDRYETIFGIRSFRFDVDKGFFLNGRNLKIKGVCLHHDAGCVGAAVPKDVWRRRLEILRRGGANAIRIAHNPGSDEFLELCDEMGFLVQDEFFDEWDNPKDKRLNQNERHDDYMSRGYTEYFQEWAERDLKDVMRSHRNHPSIFQWSIGNEIEWTYPRNAEATGYFGMKANGNYFWNKPPHSLEEIDEQLAKLPRGAYDIGETAQKLSKWTKEMDTTRPVIANCILPSASYRSGYADALDIIGFSYRRVLYDYGHENYPNLPLMGTENLAQWHEWKAIMERPFVSGTFLWVGIDYLGESASCWPRRSKKSGLLNTAGFEKGSYHMMKTLWDETPHVHLTSQTLEKSPYIYDAETDFIGEEDADAWKTKTWFWHDVNTHWNYTEGELIAAEVYTNCEAVELFLNGASLGVKHLADFDDHIIKWAVPYAAGTLEARAIDASCTLTTSGEAVAIELDVDGCHVVAQVVDDAGIPIQSSEFEIHFKITGVGRLLGVDNGDCYSTQTFQANQVVTDQGRCLLVVEGDCEVTASADGLPDSFASVRAV</sequence>
<dbReference type="AlphaFoldDB" id="D5ENX5"/>
<dbReference type="Gene3D" id="2.60.120.260">
    <property type="entry name" value="Galactose-binding domain-like"/>
    <property type="match status" value="1"/>
</dbReference>
<reference evidence="9 10" key="1">
    <citation type="journal article" date="2010" name="Stand. Genomic Sci.">
        <title>Complete genome sequence of Coraliomargarita akajimensis type strain (04OKA010-24).</title>
        <authorList>
            <person name="Mavromatis K."/>
            <person name="Abt B."/>
            <person name="Brambilla E."/>
            <person name="Lapidus A."/>
            <person name="Copeland A."/>
            <person name="Deshpande S."/>
            <person name="Nolan M."/>
            <person name="Lucas S."/>
            <person name="Tice H."/>
            <person name="Cheng J.F."/>
            <person name="Han C."/>
            <person name="Detter J.C."/>
            <person name="Woyke T."/>
            <person name="Goodwin L."/>
            <person name="Pitluck S."/>
            <person name="Held B."/>
            <person name="Brettin T."/>
            <person name="Tapia R."/>
            <person name="Ivanova N."/>
            <person name="Mikhailova N."/>
            <person name="Pati A."/>
            <person name="Liolios K."/>
            <person name="Chen A."/>
            <person name="Palaniappan K."/>
            <person name="Land M."/>
            <person name="Hauser L."/>
            <person name="Chang Y.J."/>
            <person name="Jeffries C.D."/>
            <person name="Rohde M."/>
            <person name="Goker M."/>
            <person name="Bristow J."/>
            <person name="Eisen J.A."/>
            <person name="Markowitz V."/>
            <person name="Hugenholtz P."/>
            <person name="Klenk H.P."/>
            <person name="Kyrpides N.C."/>
        </authorList>
    </citation>
    <scope>NUCLEOTIDE SEQUENCE [LARGE SCALE GENOMIC DNA]</scope>
    <source>
        <strain evidence="10">DSM 45221 / IAM 15411 / JCM 23193 / KCTC 12865</strain>
    </source>
</reference>
<dbReference type="InterPro" id="IPR036156">
    <property type="entry name" value="Beta-gal/glucu_dom_sf"/>
</dbReference>
<dbReference type="Proteomes" id="UP000000925">
    <property type="component" value="Chromosome"/>
</dbReference>
<dbReference type="SUPFAM" id="SSF49303">
    <property type="entry name" value="beta-Galactosidase/glucuronidase domain"/>
    <property type="match status" value="1"/>
</dbReference>
<evidence type="ECO:0000259" key="4">
    <source>
        <dbReference type="Pfam" id="PF00703"/>
    </source>
</evidence>
<comment type="similarity">
    <text evidence="1">Belongs to the glycosyl hydrolase 2 family.</text>
</comment>
<protein>
    <submittedName>
        <fullName evidence="9">Glycoside hydrolase family 2 sugar binding protein</fullName>
    </submittedName>
</protein>
<evidence type="ECO:0000256" key="2">
    <source>
        <dbReference type="ARBA" id="ARBA00022801"/>
    </source>
</evidence>
<feature type="domain" description="Glycoside hydrolase family 2 catalytic" evidence="5">
    <location>
        <begin position="267"/>
        <end position="401"/>
    </location>
</feature>
<dbReference type="GO" id="GO:0004553">
    <property type="term" value="F:hydrolase activity, hydrolyzing O-glycosyl compounds"/>
    <property type="evidence" value="ECO:0007669"/>
    <property type="project" value="InterPro"/>
</dbReference>
<dbReference type="eggNOG" id="COG3250">
    <property type="taxonomic scope" value="Bacteria"/>
</dbReference>
<dbReference type="InterPro" id="IPR032311">
    <property type="entry name" value="DUF4982"/>
</dbReference>
<dbReference type="Pfam" id="PF02837">
    <property type="entry name" value="Glyco_hydro_2_N"/>
    <property type="match status" value="1"/>
</dbReference>
<dbReference type="KEGG" id="caa:Caka_0609"/>
<proteinExistence type="inferred from homology"/>
<dbReference type="InterPro" id="IPR006104">
    <property type="entry name" value="Glyco_hydro_2_N"/>
</dbReference>
<dbReference type="InterPro" id="IPR013783">
    <property type="entry name" value="Ig-like_fold"/>
</dbReference>
<dbReference type="SUPFAM" id="SSF51445">
    <property type="entry name" value="(Trans)glycosidases"/>
    <property type="match status" value="1"/>
</dbReference>
<evidence type="ECO:0000259" key="6">
    <source>
        <dbReference type="Pfam" id="PF02837"/>
    </source>
</evidence>
<feature type="domain" description="Glycoside hydrolase family 2" evidence="8">
    <location>
        <begin position="705"/>
        <end position="782"/>
    </location>
</feature>
<dbReference type="Pfam" id="PF16355">
    <property type="entry name" value="DUF4982"/>
    <property type="match status" value="1"/>
</dbReference>
<dbReference type="Gene3D" id="3.20.20.80">
    <property type="entry name" value="Glycosidases"/>
    <property type="match status" value="1"/>
</dbReference>
<dbReference type="PRINTS" id="PR00132">
    <property type="entry name" value="GLHYDRLASE2"/>
</dbReference>
<dbReference type="Pfam" id="PF02836">
    <property type="entry name" value="Glyco_hydro_2_C"/>
    <property type="match status" value="1"/>
</dbReference>
<evidence type="ECO:0000259" key="5">
    <source>
        <dbReference type="Pfam" id="PF02836"/>
    </source>
</evidence>
<dbReference type="GO" id="GO:0005975">
    <property type="term" value="P:carbohydrate metabolic process"/>
    <property type="evidence" value="ECO:0007669"/>
    <property type="project" value="InterPro"/>
</dbReference>
<keyword evidence="3" id="KW-0326">Glycosidase</keyword>
<dbReference type="PANTHER" id="PTHR42732:SF1">
    <property type="entry name" value="BETA-MANNOSIDASE"/>
    <property type="match status" value="1"/>
</dbReference>
<dbReference type="HOGENOM" id="CLU_006501_0_1_0"/>
<feature type="domain" description="Glycoside hydrolase family 2 immunoglobulin-like beta-sandwich" evidence="4">
    <location>
        <begin position="166"/>
        <end position="260"/>
    </location>
</feature>
<dbReference type="InterPro" id="IPR051913">
    <property type="entry name" value="GH2_Domain-Containing"/>
</dbReference>